<accession>A0A9N8DS59</accession>
<sequence>MSSVQESLFLSRINQALDRACRYYKLDPDNLWSSWCKEAKKGFLKGSNTVGLPTPAILRYGGDVNNVMMDSRCLIDHINNVISIGHVNNSQLLQNKNKLNDIHHALTVQTPRTMDFLIKKVSYIESTVRRLEDAFVGSPHAPTKPPPRVRAARFSVSSKGLQAYKTLSSLTTAFFVEDFPAGYKRDKDHADWQNEEFQNPLKKLFCKVKRAVRLVLLFSDSYPQPNLPKAAIRGLAEAAEKELRVALGAKEND</sequence>
<feature type="non-terminal residue" evidence="1">
    <location>
        <position position="253"/>
    </location>
</feature>
<organism evidence="1 2">
    <name type="scientific">Seminavis robusta</name>
    <dbReference type="NCBI Taxonomy" id="568900"/>
    <lineage>
        <taxon>Eukaryota</taxon>
        <taxon>Sar</taxon>
        <taxon>Stramenopiles</taxon>
        <taxon>Ochrophyta</taxon>
        <taxon>Bacillariophyta</taxon>
        <taxon>Bacillariophyceae</taxon>
        <taxon>Bacillariophycidae</taxon>
        <taxon>Naviculales</taxon>
        <taxon>Naviculaceae</taxon>
        <taxon>Seminavis</taxon>
    </lineage>
</organism>
<dbReference type="Proteomes" id="UP001153069">
    <property type="component" value="Unassembled WGS sequence"/>
</dbReference>
<dbReference type="EMBL" id="CAICTM010000316">
    <property type="protein sequence ID" value="CAB9507712.1"/>
    <property type="molecule type" value="Genomic_DNA"/>
</dbReference>
<reference evidence="1" key="1">
    <citation type="submission" date="2020-06" db="EMBL/GenBank/DDBJ databases">
        <authorList>
            <consortium name="Plant Systems Biology data submission"/>
        </authorList>
    </citation>
    <scope>NUCLEOTIDE SEQUENCE</scope>
    <source>
        <strain evidence="1">D6</strain>
    </source>
</reference>
<proteinExistence type="predicted"/>
<keyword evidence="2" id="KW-1185">Reference proteome</keyword>
<dbReference type="AlphaFoldDB" id="A0A9N8DS59"/>
<evidence type="ECO:0000313" key="2">
    <source>
        <dbReference type="Proteomes" id="UP001153069"/>
    </source>
</evidence>
<gene>
    <name evidence="1" type="ORF">SEMRO_317_G115830.1</name>
</gene>
<comment type="caution">
    <text evidence="1">The sequence shown here is derived from an EMBL/GenBank/DDBJ whole genome shotgun (WGS) entry which is preliminary data.</text>
</comment>
<evidence type="ECO:0000313" key="1">
    <source>
        <dbReference type="EMBL" id="CAB9507712.1"/>
    </source>
</evidence>
<protein>
    <submittedName>
        <fullName evidence="1">Uncharacterized protein</fullName>
    </submittedName>
</protein>
<name>A0A9N8DS59_9STRA</name>